<dbReference type="InterPro" id="IPR007582">
    <property type="entry name" value="TFIID_NTD2"/>
</dbReference>
<evidence type="ECO:0000256" key="9">
    <source>
        <dbReference type="SAM" id="MobiDB-lite"/>
    </source>
</evidence>
<dbReference type="Pfam" id="PF08513">
    <property type="entry name" value="LisH"/>
    <property type="match status" value="1"/>
</dbReference>
<dbReference type="PROSITE" id="PS50294">
    <property type="entry name" value="WD_REPEATS_REGION"/>
    <property type="match status" value="6"/>
</dbReference>
<dbReference type="SMART" id="SM00667">
    <property type="entry name" value="LisH"/>
    <property type="match status" value="1"/>
</dbReference>
<dbReference type="InterPro" id="IPR036322">
    <property type="entry name" value="WD40_repeat_dom_sf"/>
</dbReference>
<dbReference type="InterPro" id="IPR001680">
    <property type="entry name" value="WD40_rpt"/>
</dbReference>
<dbReference type="GO" id="GO:0006367">
    <property type="term" value="P:transcription initiation at RNA polymerase II promoter"/>
    <property type="evidence" value="ECO:0007669"/>
    <property type="project" value="TreeGrafter"/>
</dbReference>
<dbReference type="GO" id="GO:0016251">
    <property type="term" value="F:RNA polymerase II general transcription initiation factor activity"/>
    <property type="evidence" value="ECO:0007669"/>
    <property type="project" value="TreeGrafter"/>
</dbReference>
<dbReference type="PRINTS" id="PR00320">
    <property type="entry name" value="GPROTEINBRPT"/>
</dbReference>
<dbReference type="Gene3D" id="2.130.10.10">
    <property type="entry name" value="YVTN repeat-like/Quinoprotein amine dehydrogenase"/>
    <property type="match status" value="2"/>
</dbReference>
<organism evidence="11 12">
    <name type="scientific">Saccharomycopsis crataegensis</name>
    <dbReference type="NCBI Taxonomy" id="43959"/>
    <lineage>
        <taxon>Eukaryota</taxon>
        <taxon>Fungi</taxon>
        <taxon>Dikarya</taxon>
        <taxon>Ascomycota</taxon>
        <taxon>Saccharomycotina</taxon>
        <taxon>Saccharomycetes</taxon>
        <taxon>Saccharomycopsidaceae</taxon>
        <taxon>Saccharomycopsis</taxon>
    </lineage>
</organism>
<feature type="repeat" description="WD" evidence="8">
    <location>
        <begin position="445"/>
        <end position="479"/>
    </location>
</feature>
<keyword evidence="4" id="KW-0677">Repeat</keyword>
<name>A0AAV5QMY1_9ASCO</name>
<dbReference type="GO" id="GO:0005669">
    <property type="term" value="C:transcription factor TFIID complex"/>
    <property type="evidence" value="ECO:0007669"/>
    <property type="project" value="TreeGrafter"/>
</dbReference>
<feature type="repeat" description="WD" evidence="8">
    <location>
        <begin position="626"/>
        <end position="667"/>
    </location>
</feature>
<feature type="compositionally biased region" description="Pro residues" evidence="9">
    <location>
        <begin position="26"/>
        <end position="37"/>
    </location>
</feature>
<keyword evidence="12" id="KW-1185">Reference proteome</keyword>
<keyword evidence="3 8" id="KW-0853">WD repeat</keyword>
<feature type="compositionally biased region" description="Gly residues" evidence="9">
    <location>
        <begin position="742"/>
        <end position="757"/>
    </location>
</feature>
<keyword evidence="5" id="KW-0805">Transcription regulation</keyword>
<dbReference type="InterPro" id="IPR006594">
    <property type="entry name" value="LisH"/>
</dbReference>
<dbReference type="CDD" id="cd08044">
    <property type="entry name" value="TAF5_NTD2"/>
    <property type="match status" value="1"/>
</dbReference>
<keyword evidence="7" id="KW-0539">Nucleus</keyword>
<evidence type="ECO:0000259" key="10">
    <source>
        <dbReference type="Pfam" id="PF04494"/>
    </source>
</evidence>
<dbReference type="InterPro" id="IPR015943">
    <property type="entry name" value="WD40/YVTN_repeat-like_dom_sf"/>
</dbReference>
<dbReference type="SUPFAM" id="SSF160897">
    <property type="entry name" value="Taf5 N-terminal domain-like"/>
    <property type="match status" value="1"/>
</dbReference>
<dbReference type="SUPFAM" id="SSF50978">
    <property type="entry name" value="WD40 repeat-like"/>
    <property type="match status" value="1"/>
</dbReference>
<dbReference type="PANTHER" id="PTHR19879:SF1">
    <property type="entry name" value="CANNONBALL-RELATED"/>
    <property type="match status" value="1"/>
</dbReference>
<feature type="repeat" description="WD" evidence="8">
    <location>
        <begin position="542"/>
        <end position="576"/>
    </location>
</feature>
<dbReference type="InterPro" id="IPR019775">
    <property type="entry name" value="WD40_repeat_CS"/>
</dbReference>
<feature type="compositionally biased region" description="Polar residues" evidence="9">
    <location>
        <begin position="1"/>
        <end position="16"/>
    </location>
</feature>
<evidence type="ECO:0000256" key="7">
    <source>
        <dbReference type="ARBA" id="ARBA00023242"/>
    </source>
</evidence>
<dbReference type="PROSITE" id="PS50082">
    <property type="entry name" value="WD_REPEATS_2"/>
    <property type="match status" value="6"/>
</dbReference>
<feature type="repeat" description="WD" evidence="8">
    <location>
        <begin position="584"/>
        <end position="625"/>
    </location>
</feature>
<evidence type="ECO:0000256" key="2">
    <source>
        <dbReference type="ARBA" id="ARBA00009435"/>
    </source>
</evidence>
<feature type="repeat" description="WD" evidence="8">
    <location>
        <begin position="670"/>
        <end position="711"/>
    </location>
</feature>
<evidence type="ECO:0000313" key="12">
    <source>
        <dbReference type="Proteomes" id="UP001360560"/>
    </source>
</evidence>
<evidence type="ECO:0000256" key="5">
    <source>
        <dbReference type="ARBA" id="ARBA00023015"/>
    </source>
</evidence>
<evidence type="ECO:0000313" key="11">
    <source>
        <dbReference type="EMBL" id="GMM36243.1"/>
    </source>
</evidence>
<feature type="region of interest" description="Disordered" evidence="9">
    <location>
        <begin position="1"/>
        <end position="42"/>
    </location>
</feature>
<dbReference type="EMBL" id="BTFZ01000011">
    <property type="protein sequence ID" value="GMM36243.1"/>
    <property type="molecule type" value="Genomic_DNA"/>
</dbReference>
<evidence type="ECO:0000256" key="8">
    <source>
        <dbReference type="PROSITE-ProRule" id="PRU00221"/>
    </source>
</evidence>
<feature type="compositionally biased region" description="Polar residues" evidence="9">
    <location>
        <begin position="729"/>
        <end position="739"/>
    </location>
</feature>
<reference evidence="11 12" key="1">
    <citation type="journal article" date="2023" name="Elife">
        <title>Identification of key yeast species and microbe-microbe interactions impacting larval growth of Drosophila in the wild.</title>
        <authorList>
            <person name="Mure A."/>
            <person name="Sugiura Y."/>
            <person name="Maeda R."/>
            <person name="Honda K."/>
            <person name="Sakurai N."/>
            <person name="Takahashi Y."/>
            <person name="Watada M."/>
            <person name="Katoh T."/>
            <person name="Gotoh A."/>
            <person name="Gotoh Y."/>
            <person name="Taniguchi I."/>
            <person name="Nakamura K."/>
            <person name="Hayashi T."/>
            <person name="Katayama T."/>
            <person name="Uemura T."/>
            <person name="Hattori Y."/>
        </authorList>
    </citation>
    <scope>NUCLEOTIDE SEQUENCE [LARGE SCALE GENOMIC DNA]</scope>
    <source>
        <strain evidence="11 12">SC-9</strain>
    </source>
</reference>
<dbReference type="PANTHER" id="PTHR19879">
    <property type="entry name" value="TRANSCRIPTION INITIATION FACTOR TFIID"/>
    <property type="match status" value="1"/>
</dbReference>
<keyword evidence="6" id="KW-0804">Transcription</keyword>
<feature type="domain" description="TFIID subunit TAF5 NTD2" evidence="10">
    <location>
        <begin position="133"/>
        <end position="264"/>
    </location>
</feature>
<comment type="similarity">
    <text evidence="2">Belongs to the WD repeat TAF5 family.</text>
</comment>
<dbReference type="SMART" id="SM00320">
    <property type="entry name" value="WD40"/>
    <property type="match status" value="6"/>
</dbReference>
<dbReference type="InterPro" id="IPR020472">
    <property type="entry name" value="WD40_PAC1"/>
</dbReference>
<dbReference type="CDD" id="cd00200">
    <property type="entry name" value="WD40"/>
    <property type="match status" value="1"/>
</dbReference>
<dbReference type="PROSITE" id="PS00678">
    <property type="entry name" value="WD_REPEATS_1"/>
    <property type="match status" value="3"/>
</dbReference>
<dbReference type="GeneID" id="90074218"/>
<dbReference type="Pfam" id="PF04494">
    <property type="entry name" value="TFIID_NTD2"/>
    <property type="match status" value="1"/>
</dbReference>
<evidence type="ECO:0000256" key="1">
    <source>
        <dbReference type="ARBA" id="ARBA00004123"/>
    </source>
</evidence>
<dbReference type="Gene3D" id="1.25.40.500">
    <property type="entry name" value="TFIID subunit TAF5, NTD2 domain"/>
    <property type="match status" value="1"/>
</dbReference>
<protein>
    <submittedName>
        <fullName evidence="11">Chromatin modification protein</fullName>
    </submittedName>
</protein>
<sequence length="816" mass="91473">MNNNSDKPIAPNQQPMAGNRQAPGAVQPPRPQPPQQPPQQQYSQADLNKIVLEYLNKKGYHKTEMMLRNESAGVPIGFNQQFPVTAANAGIPNTQPVMIRQQQQQKPSNTPFKIVAEKSQTSDMLSDIDGQAKDPNLYFKGYKILRDWINSSLDLYKPQLLKLLYPIFVNCFIDLINLKKTKLTLEFFNKFKDDHIISHGKEIVEMSAISLVDHLKLSGIMKNFRERKYKVKISSVCVYLLLFFLNENKNVGGDLIIRLINQHIDLEISTDKLGFNNRSALDPDEGIPEFNESNIEEFNSKELKLGRLPRDENFDKEIENELRMKDEKEAAKKKSIKTSLVEEFQKIKSENPNPTATEQVQVDENNSIVDDGSDMDKISDGIIFDSLKKNDPNFESPSKDALPIPPKTIFDLKKEVQIVQDSRSRLKLSFEKNQFSPPSICMYTFHNSLDEITCLEFNENSNLVAAGFEDSYIKLWSIDGNPLKSIIKNDPQNKSNTRRLIGHSGTVYSLSFSPDGNYLLSASEDGTVRLWSLDTYTCLVIYKSHNDPVWDVKFSPFGHYFVTASHDTTARLWSVDHIYPLRLFVGHMSDVDCVAWFPNACYCFTGSSDKTIRMWDILKGECVRLFVGHSSAINALAVHPRGRLLASAGEDSMIHLWDISHGRLLKSMRGHSQKCSIYSLDFSKDGNVLVSGGSDNSVRIWDVKKNSELQLSEPEPFFNNVDENASISNDVSKQVVSNKNGTTGGGPGNNGGNGGASGSANEGGRKKNKELGSCTNDHVGAYFTKQTSVFKVHFTRRNLCLAAGIFSSGDKYNGSG</sequence>
<dbReference type="Pfam" id="PF00400">
    <property type="entry name" value="WD40"/>
    <property type="match status" value="6"/>
</dbReference>
<proteinExistence type="inferred from homology"/>
<gene>
    <name evidence="11" type="ORF">DASC09_035680</name>
</gene>
<evidence type="ECO:0000256" key="3">
    <source>
        <dbReference type="ARBA" id="ARBA00022574"/>
    </source>
</evidence>
<accession>A0AAV5QMY1</accession>
<dbReference type="RefSeq" id="XP_064853239.1">
    <property type="nucleotide sequence ID" value="XM_064997167.1"/>
</dbReference>
<dbReference type="PROSITE" id="PS50896">
    <property type="entry name" value="LISH"/>
    <property type="match status" value="1"/>
</dbReference>
<comment type="caution">
    <text evidence="11">The sequence shown here is derived from an EMBL/GenBank/DDBJ whole genome shotgun (WGS) entry which is preliminary data.</text>
</comment>
<comment type="subcellular location">
    <subcellularLocation>
        <location evidence="1">Nucleus</location>
    </subcellularLocation>
</comment>
<evidence type="ECO:0000256" key="4">
    <source>
        <dbReference type="ARBA" id="ARBA00022737"/>
    </source>
</evidence>
<feature type="repeat" description="WD" evidence="8">
    <location>
        <begin position="500"/>
        <end position="541"/>
    </location>
</feature>
<evidence type="ECO:0000256" key="6">
    <source>
        <dbReference type="ARBA" id="ARBA00023163"/>
    </source>
</evidence>
<feature type="region of interest" description="Disordered" evidence="9">
    <location>
        <begin position="729"/>
        <end position="771"/>
    </location>
</feature>
<dbReference type="InterPro" id="IPR037264">
    <property type="entry name" value="TFIID_NTD2_sf"/>
</dbReference>
<dbReference type="Proteomes" id="UP001360560">
    <property type="component" value="Unassembled WGS sequence"/>
</dbReference>
<dbReference type="AlphaFoldDB" id="A0AAV5QMY1"/>